<dbReference type="InterPro" id="IPR002035">
    <property type="entry name" value="VWF_A"/>
</dbReference>
<feature type="compositionally biased region" description="Low complexity" evidence="1">
    <location>
        <begin position="222"/>
        <end position="246"/>
    </location>
</feature>
<name>A0A812DLM1_ACAPH</name>
<gene>
    <name evidence="4" type="ORF">SPHA_55228</name>
</gene>
<dbReference type="PANTHER" id="PTHR24020:SF84">
    <property type="entry name" value="VWFA DOMAIN-CONTAINING PROTEIN"/>
    <property type="match status" value="1"/>
</dbReference>
<sequence>MYLSIVTRFFLNLQVITASTLNNIQDRNPCNRNAADIIFVLDSSSSIWIVDYRKQLKFVADVVDSFNVGKGQSEVRVGAITFSDRAYLEFSVDQYADSNQLKNAIASIAHRQGRTNTADALRLLKKQVEPDLKNSRGPIIAIVITDGQSTDPIATKKEAKKLHQLGINVYAIGVGDSRMYDIDELKAIASDPENGVYTVASYSALTDIAQKFQIQPCEEETTTTAKPTTTAAPTTTTTTAAPTTTTAPPPTFPTTTLRPTEMPVHTEPVKRDPTSIIIFGFDMLTMGHYRTPIIYQFIDTFLPLSGYGRYSISSLAYCPDTFNIPVTSLMNRDPFDIQHGFQIGMRLPGLVDIVQQIQTDMADNIMRNAITGRAGNQVAVLFIDPTVTVITPELLSATNALKQQGVKLFLISIGQNTWSQPRNLNSMSSQPYRSYVFNYPTYDQLLYSVKRTPFRFRAMCNHFLSIPSLSFSLQSLFYLSHSPHSTFSSYFSLSLSNVLSPSSLLFHLSLAISLSLSLSLSFYFHSNSLSFLLTLSLSLSLFPSFFHSPSHSVLPLPSVLPTLFLIPSSLFSFCHQQG</sequence>
<evidence type="ECO:0000259" key="3">
    <source>
        <dbReference type="PROSITE" id="PS50234"/>
    </source>
</evidence>
<dbReference type="InterPro" id="IPR050525">
    <property type="entry name" value="ECM_Assembly_Org"/>
</dbReference>
<reference evidence="4" key="1">
    <citation type="submission" date="2021-01" db="EMBL/GenBank/DDBJ databases">
        <authorList>
            <person name="Li R."/>
            <person name="Bekaert M."/>
        </authorList>
    </citation>
    <scope>NUCLEOTIDE SEQUENCE</scope>
    <source>
        <strain evidence="4">Farmed</strain>
    </source>
</reference>
<dbReference type="Pfam" id="PF00092">
    <property type="entry name" value="VWA"/>
    <property type="match status" value="2"/>
</dbReference>
<keyword evidence="5" id="KW-1185">Reference proteome</keyword>
<dbReference type="PANTHER" id="PTHR24020">
    <property type="entry name" value="COLLAGEN ALPHA"/>
    <property type="match status" value="1"/>
</dbReference>
<evidence type="ECO:0000313" key="5">
    <source>
        <dbReference type="Proteomes" id="UP000597762"/>
    </source>
</evidence>
<dbReference type="OrthoDB" id="6132182at2759"/>
<dbReference type="InterPro" id="IPR036465">
    <property type="entry name" value="vWFA_dom_sf"/>
</dbReference>
<dbReference type="PRINTS" id="PR00453">
    <property type="entry name" value="VWFADOMAIN"/>
</dbReference>
<dbReference type="PROSITE" id="PS50234">
    <property type="entry name" value="VWFA"/>
    <property type="match status" value="1"/>
</dbReference>
<dbReference type="CDD" id="cd01450">
    <property type="entry name" value="vWFA_subfamily_ECM"/>
    <property type="match status" value="1"/>
</dbReference>
<proteinExistence type="predicted"/>
<feature type="region of interest" description="Disordered" evidence="1">
    <location>
        <begin position="219"/>
        <end position="267"/>
    </location>
</feature>
<dbReference type="EMBL" id="CAHIKZ030003660">
    <property type="protein sequence ID" value="CAE1302789.1"/>
    <property type="molecule type" value="Genomic_DNA"/>
</dbReference>
<evidence type="ECO:0000256" key="2">
    <source>
        <dbReference type="SAM" id="SignalP"/>
    </source>
</evidence>
<dbReference type="Gene3D" id="3.40.50.410">
    <property type="entry name" value="von Willebrand factor, type A domain"/>
    <property type="match status" value="2"/>
</dbReference>
<evidence type="ECO:0000256" key="1">
    <source>
        <dbReference type="SAM" id="MobiDB-lite"/>
    </source>
</evidence>
<dbReference type="Proteomes" id="UP000597762">
    <property type="component" value="Unassembled WGS sequence"/>
</dbReference>
<evidence type="ECO:0000313" key="4">
    <source>
        <dbReference type="EMBL" id="CAE1302789.1"/>
    </source>
</evidence>
<comment type="caution">
    <text evidence="4">The sequence shown here is derived from an EMBL/GenBank/DDBJ whole genome shotgun (WGS) entry which is preliminary data.</text>
</comment>
<organism evidence="4 5">
    <name type="scientific">Acanthosepion pharaonis</name>
    <name type="common">Pharaoh cuttlefish</name>
    <name type="synonym">Sepia pharaonis</name>
    <dbReference type="NCBI Taxonomy" id="158019"/>
    <lineage>
        <taxon>Eukaryota</taxon>
        <taxon>Metazoa</taxon>
        <taxon>Spiralia</taxon>
        <taxon>Lophotrochozoa</taxon>
        <taxon>Mollusca</taxon>
        <taxon>Cephalopoda</taxon>
        <taxon>Coleoidea</taxon>
        <taxon>Decapodiformes</taxon>
        <taxon>Sepiida</taxon>
        <taxon>Sepiina</taxon>
        <taxon>Sepiidae</taxon>
        <taxon>Acanthosepion</taxon>
    </lineage>
</organism>
<protein>
    <recommendedName>
        <fullName evidence="3">VWFA domain-containing protein</fullName>
    </recommendedName>
</protein>
<feature type="signal peptide" evidence="2">
    <location>
        <begin position="1"/>
        <end position="18"/>
    </location>
</feature>
<dbReference type="AlphaFoldDB" id="A0A812DLM1"/>
<feature type="chain" id="PRO_5032507276" description="VWFA domain-containing protein" evidence="2">
    <location>
        <begin position="19"/>
        <end position="578"/>
    </location>
</feature>
<accession>A0A812DLM1</accession>
<dbReference type="SUPFAM" id="SSF53300">
    <property type="entry name" value="vWA-like"/>
    <property type="match status" value="2"/>
</dbReference>
<keyword evidence="2" id="KW-0732">Signal</keyword>
<dbReference type="SMART" id="SM00327">
    <property type="entry name" value="VWA"/>
    <property type="match status" value="1"/>
</dbReference>
<feature type="domain" description="VWFA" evidence="3">
    <location>
        <begin position="36"/>
        <end position="212"/>
    </location>
</feature>